<sequence length="320" mass="32358">MSPLVQIPNVSATQLIGPSRIPLKSGILTLTLPPPTPTTTTKLLLNIDTLTIPLSADSTVGAKNSLTYLFAFPLSAVETGFVEITLPQSADDETTEVSKAATEFEGVLVGYGFLTAGLLADAEDMTWAVKEAAGRAAGKVSAKTDARVESGEGDRDGGTRFSERTHRVVGGVVEGSGKLAEVSGRISSAVSGATFEAGKWVGGQLGGGLPVGQDSEGGRDGDGGESLSREAAEQALGAAGVAASGLRQGAACVTSTIGESASRIAEHEHGEEAKELVEGARRAAQDAGQVAVDATLATSAVWQAGEAGRGAANAEVEDLI</sequence>
<proteinExistence type="predicted"/>
<protein>
    <recommendedName>
        <fullName evidence="2">Senescence domain-containing protein</fullName>
    </recommendedName>
</protein>
<name>A0ABR3GB29_9PEZI</name>
<feature type="compositionally biased region" description="Basic and acidic residues" evidence="1">
    <location>
        <begin position="142"/>
        <end position="163"/>
    </location>
</feature>
<evidence type="ECO:0000313" key="4">
    <source>
        <dbReference type="Proteomes" id="UP001447188"/>
    </source>
</evidence>
<feature type="compositionally biased region" description="Basic and acidic residues" evidence="1">
    <location>
        <begin position="216"/>
        <end position="227"/>
    </location>
</feature>
<feature type="domain" description="Senescence" evidence="2">
    <location>
        <begin position="156"/>
        <end position="298"/>
    </location>
</feature>
<comment type="caution">
    <text evidence="3">The sequence shown here is derived from an EMBL/GenBank/DDBJ whole genome shotgun (WGS) entry which is preliminary data.</text>
</comment>
<evidence type="ECO:0000313" key="3">
    <source>
        <dbReference type="EMBL" id="KAL0633154.1"/>
    </source>
</evidence>
<dbReference type="InterPro" id="IPR009686">
    <property type="entry name" value="Senescence/spartin_C"/>
</dbReference>
<accession>A0ABR3GB29</accession>
<evidence type="ECO:0000259" key="2">
    <source>
        <dbReference type="Pfam" id="PF06911"/>
    </source>
</evidence>
<organism evidence="3 4">
    <name type="scientific">Discina gigas</name>
    <dbReference type="NCBI Taxonomy" id="1032678"/>
    <lineage>
        <taxon>Eukaryota</taxon>
        <taxon>Fungi</taxon>
        <taxon>Dikarya</taxon>
        <taxon>Ascomycota</taxon>
        <taxon>Pezizomycotina</taxon>
        <taxon>Pezizomycetes</taxon>
        <taxon>Pezizales</taxon>
        <taxon>Discinaceae</taxon>
        <taxon>Discina</taxon>
    </lineage>
</organism>
<dbReference type="EMBL" id="JBBBZM010000135">
    <property type="protein sequence ID" value="KAL0633154.1"/>
    <property type="molecule type" value="Genomic_DNA"/>
</dbReference>
<feature type="region of interest" description="Disordered" evidence="1">
    <location>
        <begin position="140"/>
        <end position="163"/>
    </location>
</feature>
<dbReference type="Proteomes" id="UP001447188">
    <property type="component" value="Unassembled WGS sequence"/>
</dbReference>
<evidence type="ECO:0000256" key="1">
    <source>
        <dbReference type="SAM" id="MobiDB-lite"/>
    </source>
</evidence>
<dbReference type="Pfam" id="PF06911">
    <property type="entry name" value="Senescence"/>
    <property type="match status" value="1"/>
</dbReference>
<reference evidence="3 4" key="1">
    <citation type="submission" date="2024-02" db="EMBL/GenBank/DDBJ databases">
        <title>Discinaceae phylogenomics.</title>
        <authorList>
            <person name="Dirks A.C."/>
            <person name="James T.Y."/>
        </authorList>
    </citation>
    <scope>NUCLEOTIDE SEQUENCE [LARGE SCALE GENOMIC DNA]</scope>
    <source>
        <strain evidence="3 4">ACD0624</strain>
    </source>
</reference>
<keyword evidence="4" id="KW-1185">Reference proteome</keyword>
<feature type="region of interest" description="Disordered" evidence="1">
    <location>
        <begin position="206"/>
        <end position="227"/>
    </location>
</feature>
<gene>
    <name evidence="3" type="ORF">Q9L58_007940</name>
</gene>